<dbReference type="SUPFAM" id="SSF52540">
    <property type="entry name" value="P-loop containing nucleoside triphosphate hydrolases"/>
    <property type="match status" value="1"/>
</dbReference>
<dbReference type="STRING" id="180197.SAMN02982919_02539"/>
<dbReference type="EMBL" id="FOGD01000009">
    <property type="protein sequence ID" value="SER52295.1"/>
    <property type="molecule type" value="Genomic_DNA"/>
</dbReference>
<dbReference type="InterPro" id="IPR008868">
    <property type="entry name" value="TniB"/>
</dbReference>
<dbReference type="OrthoDB" id="8778409at2"/>
<reference evidence="1 2" key="1">
    <citation type="submission" date="2016-10" db="EMBL/GenBank/DDBJ databases">
        <authorList>
            <person name="de Groot N.N."/>
        </authorList>
    </citation>
    <scope>NUCLEOTIDE SEQUENCE [LARGE SCALE GENOMIC DNA]</scope>
    <source>
        <strain evidence="1 2">ATCC 35958</strain>
    </source>
</reference>
<proteinExistence type="predicted"/>
<protein>
    <submittedName>
        <fullName evidence="1">AAA domain-containing protein</fullName>
    </submittedName>
</protein>
<dbReference type="AlphaFoldDB" id="A0A1H9PWT6"/>
<accession>A0A1H9PWT6</accession>
<dbReference type="Proteomes" id="UP000199766">
    <property type="component" value="Unassembled WGS sequence"/>
</dbReference>
<gene>
    <name evidence="1" type="ORF">SAMN02982919_02539</name>
</gene>
<dbReference type="InterPro" id="IPR027417">
    <property type="entry name" value="P-loop_NTPase"/>
</dbReference>
<dbReference type="Gene3D" id="3.40.50.300">
    <property type="entry name" value="P-loop containing nucleotide triphosphate hydrolases"/>
    <property type="match status" value="1"/>
</dbReference>
<evidence type="ECO:0000313" key="2">
    <source>
        <dbReference type="Proteomes" id="UP000199766"/>
    </source>
</evidence>
<sequence>MNSALNLRRRIENCELPHHFFVEHYTALKRRIDDTLAGLAPRVDWVVGPSRVGKSMLLNALASEYPAQRIGNARHVPVLTVPVSSSISSKLLPISVLSALDVPLPQRGLTSGVMFNRMADQLRLAKTKVLLWEEASHLVEPGSRVPPRASGDWFKDVYEQLGVTLIMFGVPRLQRLFESNEQLRLRASARREFRPYNFKSEQEQQDFSSCVRTYAMLFSEAGWPIHVDFDSLVKNCYLLCGGLVGVLSRFMQELASQITYEKPRALTFADCARAAQAIESGAHPHCPPFVCEVVTAIELNQAHAHVLEFSGMALRP</sequence>
<dbReference type="RefSeq" id="WP_091458216.1">
    <property type="nucleotide sequence ID" value="NZ_FOGD01000009.1"/>
</dbReference>
<evidence type="ECO:0000313" key="1">
    <source>
        <dbReference type="EMBL" id="SER52295.1"/>
    </source>
</evidence>
<dbReference type="Pfam" id="PF05621">
    <property type="entry name" value="TniB"/>
    <property type="match status" value="1"/>
</dbReference>
<organism evidence="1 2">
    <name type="scientific">Giesbergeria anulus</name>
    <dbReference type="NCBI Taxonomy" id="180197"/>
    <lineage>
        <taxon>Bacteria</taxon>
        <taxon>Pseudomonadati</taxon>
        <taxon>Pseudomonadota</taxon>
        <taxon>Betaproteobacteria</taxon>
        <taxon>Burkholderiales</taxon>
        <taxon>Comamonadaceae</taxon>
        <taxon>Giesbergeria</taxon>
    </lineage>
</organism>
<keyword evidence="2" id="KW-1185">Reference proteome</keyword>
<name>A0A1H9PWT6_9BURK</name>